<evidence type="ECO:0000313" key="1">
    <source>
        <dbReference type="EMBL" id="GJT75764.1"/>
    </source>
</evidence>
<dbReference type="Proteomes" id="UP001151760">
    <property type="component" value="Unassembled WGS sequence"/>
</dbReference>
<evidence type="ECO:0000313" key="2">
    <source>
        <dbReference type="Proteomes" id="UP001151760"/>
    </source>
</evidence>
<dbReference type="EMBL" id="BQNB010018560">
    <property type="protein sequence ID" value="GJT75764.1"/>
    <property type="molecule type" value="Genomic_DNA"/>
</dbReference>
<gene>
    <name evidence="1" type="ORF">Tco_1042489</name>
</gene>
<comment type="caution">
    <text evidence="1">The sequence shown here is derived from an EMBL/GenBank/DDBJ whole genome shotgun (WGS) entry which is preliminary data.</text>
</comment>
<sequence length="114" mass="12476">MDKVYSWILAEETASKGRPVTFMENNVGENHKKGGLGKGQGERIKKGETDIAPIWNPTQIKEAVKSGKLSYLIKGIGKGKAKQTDTQLREWIAPTVKAEPATEGRAYPHDKGGQ</sequence>
<reference evidence="1" key="1">
    <citation type="journal article" date="2022" name="Int. J. Mol. Sci.">
        <title>Draft Genome of Tanacetum Coccineum: Genomic Comparison of Closely Related Tanacetum-Family Plants.</title>
        <authorList>
            <person name="Yamashiro T."/>
            <person name="Shiraishi A."/>
            <person name="Nakayama K."/>
            <person name="Satake H."/>
        </authorList>
    </citation>
    <scope>NUCLEOTIDE SEQUENCE</scope>
</reference>
<keyword evidence="2" id="KW-1185">Reference proteome</keyword>
<protein>
    <submittedName>
        <fullName evidence="1">Uncharacterized protein</fullName>
    </submittedName>
</protein>
<name>A0ABQ5GKC7_9ASTR</name>
<reference evidence="1" key="2">
    <citation type="submission" date="2022-01" db="EMBL/GenBank/DDBJ databases">
        <authorList>
            <person name="Yamashiro T."/>
            <person name="Shiraishi A."/>
            <person name="Satake H."/>
            <person name="Nakayama K."/>
        </authorList>
    </citation>
    <scope>NUCLEOTIDE SEQUENCE</scope>
</reference>
<organism evidence="1 2">
    <name type="scientific">Tanacetum coccineum</name>
    <dbReference type="NCBI Taxonomy" id="301880"/>
    <lineage>
        <taxon>Eukaryota</taxon>
        <taxon>Viridiplantae</taxon>
        <taxon>Streptophyta</taxon>
        <taxon>Embryophyta</taxon>
        <taxon>Tracheophyta</taxon>
        <taxon>Spermatophyta</taxon>
        <taxon>Magnoliopsida</taxon>
        <taxon>eudicotyledons</taxon>
        <taxon>Gunneridae</taxon>
        <taxon>Pentapetalae</taxon>
        <taxon>asterids</taxon>
        <taxon>campanulids</taxon>
        <taxon>Asterales</taxon>
        <taxon>Asteraceae</taxon>
        <taxon>Asteroideae</taxon>
        <taxon>Anthemideae</taxon>
        <taxon>Anthemidinae</taxon>
        <taxon>Tanacetum</taxon>
    </lineage>
</organism>
<proteinExistence type="predicted"/>
<accession>A0ABQ5GKC7</accession>